<proteinExistence type="predicted"/>
<keyword evidence="2" id="KW-0805">Transcription regulation</keyword>
<keyword evidence="3 8" id="KW-0238">DNA-binding</keyword>
<dbReference type="InterPro" id="IPR039420">
    <property type="entry name" value="WalR-like"/>
</dbReference>
<evidence type="ECO:0000256" key="4">
    <source>
        <dbReference type="ARBA" id="ARBA00023163"/>
    </source>
</evidence>
<evidence type="ECO:0000259" key="6">
    <source>
        <dbReference type="PROSITE" id="PS50043"/>
    </source>
</evidence>
<feature type="modified residue" description="4-aspartylphosphate" evidence="5">
    <location>
        <position position="55"/>
    </location>
</feature>
<keyword evidence="4" id="KW-0804">Transcription</keyword>
<dbReference type="Gene3D" id="3.40.50.2300">
    <property type="match status" value="1"/>
</dbReference>
<name>A0A2P8CT38_9BACT</name>
<dbReference type="CDD" id="cd17535">
    <property type="entry name" value="REC_NarL-like"/>
    <property type="match status" value="1"/>
</dbReference>
<evidence type="ECO:0000256" key="5">
    <source>
        <dbReference type="PROSITE-ProRule" id="PRU00169"/>
    </source>
</evidence>
<dbReference type="CDD" id="cd06170">
    <property type="entry name" value="LuxR_C_like"/>
    <property type="match status" value="1"/>
</dbReference>
<dbReference type="GO" id="GO:0000160">
    <property type="term" value="P:phosphorelay signal transduction system"/>
    <property type="evidence" value="ECO:0007669"/>
    <property type="project" value="InterPro"/>
</dbReference>
<dbReference type="Pfam" id="PF00196">
    <property type="entry name" value="GerE"/>
    <property type="match status" value="1"/>
</dbReference>
<evidence type="ECO:0000259" key="7">
    <source>
        <dbReference type="PROSITE" id="PS50110"/>
    </source>
</evidence>
<dbReference type="PROSITE" id="PS50110">
    <property type="entry name" value="RESPONSE_REGULATORY"/>
    <property type="match status" value="1"/>
</dbReference>
<dbReference type="PANTHER" id="PTHR43214:SF41">
    <property type="entry name" value="NITRATE_NITRITE RESPONSE REGULATOR PROTEIN NARP"/>
    <property type="match status" value="1"/>
</dbReference>
<dbReference type="Pfam" id="PF00072">
    <property type="entry name" value="Response_reg"/>
    <property type="match status" value="1"/>
</dbReference>
<dbReference type="SMART" id="SM00421">
    <property type="entry name" value="HTH_LUXR"/>
    <property type="match status" value="1"/>
</dbReference>
<dbReference type="PROSITE" id="PS50043">
    <property type="entry name" value="HTH_LUXR_2"/>
    <property type="match status" value="1"/>
</dbReference>
<evidence type="ECO:0000313" key="9">
    <source>
        <dbReference type="Proteomes" id="UP000240572"/>
    </source>
</evidence>
<dbReference type="Proteomes" id="UP000240572">
    <property type="component" value="Unassembled WGS sequence"/>
</dbReference>
<dbReference type="InterPro" id="IPR000792">
    <property type="entry name" value="Tscrpt_reg_LuxR_C"/>
</dbReference>
<evidence type="ECO:0000256" key="3">
    <source>
        <dbReference type="ARBA" id="ARBA00023125"/>
    </source>
</evidence>
<evidence type="ECO:0000313" key="8">
    <source>
        <dbReference type="EMBL" id="PSK88135.1"/>
    </source>
</evidence>
<dbReference type="GO" id="GO:0003677">
    <property type="term" value="F:DNA binding"/>
    <property type="evidence" value="ECO:0007669"/>
    <property type="project" value="UniProtKB-KW"/>
</dbReference>
<evidence type="ECO:0000256" key="2">
    <source>
        <dbReference type="ARBA" id="ARBA00023015"/>
    </source>
</evidence>
<dbReference type="SUPFAM" id="SSF46894">
    <property type="entry name" value="C-terminal effector domain of the bipartite response regulators"/>
    <property type="match status" value="1"/>
</dbReference>
<accession>A0A2P8CT38</accession>
<dbReference type="InterPro" id="IPR036388">
    <property type="entry name" value="WH-like_DNA-bd_sf"/>
</dbReference>
<evidence type="ECO:0000256" key="1">
    <source>
        <dbReference type="ARBA" id="ARBA00022553"/>
    </source>
</evidence>
<sequence length="224" mass="25503">MVIAIVDDHRLLTEALSNCLRNNTTLVQEVMVYNSPKSFLDLLTKGLQIDILVADLIMPEIPGIELITRCLQMNAGSPDFKIIVMTSVTNPQMVRHVLSIGAKGFLTKDISLEELQLALVEVYQGNQYIAKSVEKKLLRSFITEEQINFYLTPRETQVLAHLCKAKTVKEIAYEMQLSLHTVLSYQKNIMRKFKMNRTIDLVAFAIEHGIYSETHNTSPANRHR</sequence>
<comment type="caution">
    <text evidence="8">The sequence shown here is derived from an EMBL/GenBank/DDBJ whole genome shotgun (WGS) entry which is preliminary data.</text>
</comment>
<dbReference type="InterPro" id="IPR001789">
    <property type="entry name" value="Sig_transdc_resp-reg_receiver"/>
</dbReference>
<reference evidence="8 9" key="1">
    <citation type="submission" date="2018-03" db="EMBL/GenBank/DDBJ databases">
        <title>Genomic Encyclopedia of Type Strains, Phase III (KMG-III): the genomes of soil and plant-associated and newly described type strains.</title>
        <authorList>
            <person name="Whitman W."/>
        </authorList>
    </citation>
    <scope>NUCLEOTIDE SEQUENCE [LARGE SCALE GENOMIC DNA]</scope>
    <source>
        <strain evidence="8 9">CGMCC 1.12700</strain>
    </source>
</reference>
<dbReference type="EMBL" id="PYGD01000015">
    <property type="protein sequence ID" value="PSK88135.1"/>
    <property type="molecule type" value="Genomic_DNA"/>
</dbReference>
<protein>
    <submittedName>
        <fullName evidence="8">DNA-binding NarL/FixJ family response regulator</fullName>
    </submittedName>
</protein>
<dbReference type="AlphaFoldDB" id="A0A2P8CT38"/>
<dbReference type="RefSeq" id="WP_106525304.1">
    <property type="nucleotide sequence ID" value="NZ_PYGD01000015.1"/>
</dbReference>
<dbReference type="InterPro" id="IPR016032">
    <property type="entry name" value="Sig_transdc_resp-reg_C-effctor"/>
</dbReference>
<feature type="domain" description="HTH luxR-type" evidence="6">
    <location>
        <begin position="144"/>
        <end position="209"/>
    </location>
</feature>
<dbReference type="SUPFAM" id="SSF52172">
    <property type="entry name" value="CheY-like"/>
    <property type="match status" value="1"/>
</dbReference>
<dbReference type="InterPro" id="IPR011006">
    <property type="entry name" value="CheY-like_superfamily"/>
</dbReference>
<dbReference type="Gene3D" id="1.10.10.10">
    <property type="entry name" value="Winged helix-like DNA-binding domain superfamily/Winged helix DNA-binding domain"/>
    <property type="match status" value="1"/>
</dbReference>
<feature type="domain" description="Response regulatory" evidence="7">
    <location>
        <begin position="2"/>
        <end position="123"/>
    </location>
</feature>
<organism evidence="8 9">
    <name type="scientific">Taibaiella chishuiensis</name>
    <dbReference type="NCBI Taxonomy" id="1434707"/>
    <lineage>
        <taxon>Bacteria</taxon>
        <taxon>Pseudomonadati</taxon>
        <taxon>Bacteroidota</taxon>
        <taxon>Chitinophagia</taxon>
        <taxon>Chitinophagales</taxon>
        <taxon>Chitinophagaceae</taxon>
        <taxon>Taibaiella</taxon>
    </lineage>
</organism>
<dbReference type="SMART" id="SM00448">
    <property type="entry name" value="REC"/>
    <property type="match status" value="1"/>
</dbReference>
<keyword evidence="9" id="KW-1185">Reference proteome</keyword>
<dbReference type="PANTHER" id="PTHR43214">
    <property type="entry name" value="TWO-COMPONENT RESPONSE REGULATOR"/>
    <property type="match status" value="1"/>
</dbReference>
<dbReference type="PRINTS" id="PR00038">
    <property type="entry name" value="HTHLUXR"/>
</dbReference>
<dbReference type="GO" id="GO:0006355">
    <property type="term" value="P:regulation of DNA-templated transcription"/>
    <property type="evidence" value="ECO:0007669"/>
    <property type="project" value="InterPro"/>
</dbReference>
<dbReference type="InterPro" id="IPR058245">
    <property type="entry name" value="NreC/VraR/RcsB-like_REC"/>
</dbReference>
<keyword evidence="1 5" id="KW-0597">Phosphoprotein</keyword>
<dbReference type="OrthoDB" id="9797341at2"/>
<gene>
    <name evidence="8" type="ORF">B0I18_11529</name>
</gene>